<feature type="transmembrane region" description="Helical" evidence="2">
    <location>
        <begin position="147"/>
        <end position="166"/>
    </location>
</feature>
<keyword evidence="4" id="KW-1185">Reference proteome</keyword>
<feature type="transmembrane region" description="Helical" evidence="2">
    <location>
        <begin position="178"/>
        <end position="201"/>
    </location>
</feature>
<organism evidence="3 4">
    <name type="scientific">Paraoerskovia marina</name>
    <dbReference type="NCBI Taxonomy" id="545619"/>
    <lineage>
        <taxon>Bacteria</taxon>
        <taxon>Bacillati</taxon>
        <taxon>Actinomycetota</taxon>
        <taxon>Actinomycetes</taxon>
        <taxon>Micrococcales</taxon>
        <taxon>Cellulomonadaceae</taxon>
        <taxon>Paraoerskovia</taxon>
    </lineage>
</organism>
<protein>
    <submittedName>
        <fullName evidence="3">Uncharacterized membrane protein, YccA/Bax inhibitor family</fullName>
    </submittedName>
</protein>
<evidence type="ECO:0000256" key="1">
    <source>
        <dbReference type="SAM" id="MobiDB-lite"/>
    </source>
</evidence>
<gene>
    <name evidence="3" type="ORF">SAMN04489860_1111</name>
</gene>
<feature type="region of interest" description="Disordered" evidence="1">
    <location>
        <begin position="1"/>
        <end position="35"/>
    </location>
</feature>
<dbReference type="OrthoDB" id="116480at2"/>
<dbReference type="AlphaFoldDB" id="A0A1H1QKT0"/>
<evidence type="ECO:0000313" key="3">
    <source>
        <dbReference type="EMBL" id="SDS23943.1"/>
    </source>
</evidence>
<feature type="transmembrane region" description="Helical" evidence="2">
    <location>
        <begin position="96"/>
        <end position="113"/>
    </location>
</feature>
<feature type="transmembrane region" description="Helical" evidence="2">
    <location>
        <begin position="207"/>
        <end position="228"/>
    </location>
</feature>
<dbReference type="RefSeq" id="WP_083371880.1">
    <property type="nucleotide sequence ID" value="NZ_LT629776.1"/>
</dbReference>
<proteinExistence type="predicted"/>
<dbReference type="PANTHER" id="PTHR41282:SF1">
    <property type="entry name" value="CONSERVED TRANSMEMBRANE PROTEIN-RELATED"/>
    <property type="match status" value="1"/>
</dbReference>
<feature type="compositionally biased region" description="Polar residues" evidence="1">
    <location>
        <begin position="22"/>
        <end position="33"/>
    </location>
</feature>
<feature type="transmembrane region" description="Helical" evidence="2">
    <location>
        <begin position="120"/>
        <end position="141"/>
    </location>
</feature>
<name>A0A1H1QKT0_9CELL</name>
<dbReference type="EMBL" id="LT629776">
    <property type="protein sequence ID" value="SDS23943.1"/>
    <property type="molecule type" value="Genomic_DNA"/>
</dbReference>
<keyword evidence="2" id="KW-0812">Transmembrane</keyword>
<keyword evidence="2" id="KW-1133">Transmembrane helix</keyword>
<accession>A0A1H1QKT0</accession>
<keyword evidence="2" id="KW-0472">Membrane</keyword>
<dbReference type="PANTHER" id="PTHR41282">
    <property type="entry name" value="CONSERVED TRANSMEMBRANE PROTEIN-RELATED"/>
    <property type="match status" value="1"/>
</dbReference>
<dbReference type="PIRSF" id="PIRSF009160">
    <property type="entry name" value="UCP009160"/>
    <property type="match status" value="1"/>
</dbReference>
<dbReference type="eggNOG" id="COG4760">
    <property type="taxonomic scope" value="Bacteria"/>
</dbReference>
<feature type="transmembrane region" description="Helical" evidence="2">
    <location>
        <begin position="71"/>
        <end position="90"/>
    </location>
</feature>
<evidence type="ECO:0000313" key="4">
    <source>
        <dbReference type="Proteomes" id="UP000185663"/>
    </source>
</evidence>
<dbReference type="STRING" id="545619.SAMN04489860_1111"/>
<dbReference type="InterPro" id="IPR010539">
    <property type="entry name" value="BaxI_1-like"/>
</dbReference>
<evidence type="ECO:0000256" key="2">
    <source>
        <dbReference type="SAM" id="Phobius"/>
    </source>
</evidence>
<feature type="transmembrane region" description="Helical" evidence="2">
    <location>
        <begin position="249"/>
        <end position="266"/>
    </location>
</feature>
<sequence>MTNPVFSNNEAFRDPVQRRGGTKTSPAPTSSPYGQMGTAGAVGADAASLDAMYAAPSATTADTKRLTYDDVIIKTGGLLALLVVVAAATWTLAPQLYIIGAIAGLVLGLVNAFKREPSPLLITLYTVAQGMFLGGLSASYAQFYEGAVPSAIVATIATFAGALLLFKSGKVRVTPKFTKFLLIGMVGYLLFSLTNVVLLMFGALDGWGLRGGTMGIVISLVAVGLAAMSLIMDFDSIKRGVEAGAPAKFAWAAAFGLLVTLIWLYLEFLRLFAILGSSD</sequence>
<dbReference type="Pfam" id="PF12811">
    <property type="entry name" value="BaxI_1"/>
    <property type="match status" value="1"/>
</dbReference>
<dbReference type="Proteomes" id="UP000185663">
    <property type="component" value="Chromosome I"/>
</dbReference>
<reference evidence="3 4" key="1">
    <citation type="submission" date="2016-10" db="EMBL/GenBank/DDBJ databases">
        <authorList>
            <person name="de Groot N.N."/>
        </authorList>
    </citation>
    <scope>NUCLEOTIDE SEQUENCE [LARGE SCALE GENOMIC DNA]</scope>
    <source>
        <strain evidence="3 4">DSM 22126</strain>
    </source>
</reference>
<feature type="compositionally biased region" description="Polar residues" evidence="1">
    <location>
        <begin position="1"/>
        <end position="10"/>
    </location>
</feature>